<evidence type="ECO:0000313" key="1">
    <source>
        <dbReference type="EMBL" id="KKK66870.1"/>
    </source>
</evidence>
<dbReference type="EMBL" id="LAZR01059875">
    <property type="protein sequence ID" value="KKK66870.1"/>
    <property type="molecule type" value="Genomic_DNA"/>
</dbReference>
<feature type="non-terminal residue" evidence="1">
    <location>
        <position position="214"/>
    </location>
</feature>
<gene>
    <name evidence="1" type="ORF">LCGC14_2959770</name>
</gene>
<comment type="caution">
    <text evidence="1">The sequence shown here is derived from an EMBL/GenBank/DDBJ whole genome shotgun (WGS) entry which is preliminary data.</text>
</comment>
<reference evidence="1" key="1">
    <citation type="journal article" date="2015" name="Nature">
        <title>Complex archaea that bridge the gap between prokaryotes and eukaryotes.</title>
        <authorList>
            <person name="Spang A."/>
            <person name="Saw J.H."/>
            <person name="Jorgensen S.L."/>
            <person name="Zaremba-Niedzwiedzka K."/>
            <person name="Martijn J."/>
            <person name="Lind A.E."/>
            <person name="van Eijk R."/>
            <person name="Schleper C."/>
            <person name="Guy L."/>
            <person name="Ettema T.J."/>
        </authorList>
    </citation>
    <scope>NUCLEOTIDE SEQUENCE</scope>
</reference>
<organism evidence="1">
    <name type="scientific">marine sediment metagenome</name>
    <dbReference type="NCBI Taxonomy" id="412755"/>
    <lineage>
        <taxon>unclassified sequences</taxon>
        <taxon>metagenomes</taxon>
        <taxon>ecological metagenomes</taxon>
    </lineage>
</organism>
<name>A0A0F8Y025_9ZZZZ</name>
<accession>A0A0F8Y025</accession>
<proteinExistence type="predicted"/>
<sequence length="214" mass="24084">MKHSILFSLMILLFSFFVAGISLPAIELERFTPLSTATVNTGTDNNFTTFAQANDTVFYINYTQLNISRDPGLTGILQVAYNDTVLTRTNYTLLDTTCGGAYTDRLVYKFITNQSGSRINSRHCFNISDWIELGSEGTGSEIFDARLFWSIPERTVDLEYTQLRPGPYSIHNLTTVDFNLTTINTLANENQTNWNCTLYTRDSRTANYTANGNA</sequence>
<dbReference type="AlphaFoldDB" id="A0A0F8Y025"/>
<protein>
    <submittedName>
        <fullName evidence="1">Uncharacterized protein</fullName>
    </submittedName>
</protein>